<feature type="region of interest" description="Disordered" evidence="12">
    <location>
        <begin position="1"/>
        <end position="61"/>
    </location>
</feature>
<dbReference type="GO" id="GO:0046599">
    <property type="term" value="P:regulation of centriole replication"/>
    <property type="evidence" value="ECO:0007669"/>
    <property type="project" value="TreeGrafter"/>
</dbReference>
<dbReference type="PANTHER" id="PTHR31167">
    <property type="entry name" value="SPINDLE AND CENTRIOLE ASSOCIATED PROTEIN 1 SPICE1"/>
    <property type="match status" value="1"/>
</dbReference>
<organism evidence="13 14">
    <name type="scientific">Loxia leucoptera</name>
    <name type="common">White-winged crossbill</name>
    <dbReference type="NCBI Taxonomy" id="96539"/>
    <lineage>
        <taxon>Eukaryota</taxon>
        <taxon>Metazoa</taxon>
        <taxon>Chordata</taxon>
        <taxon>Craniata</taxon>
        <taxon>Vertebrata</taxon>
        <taxon>Euteleostomi</taxon>
        <taxon>Archelosauria</taxon>
        <taxon>Archosauria</taxon>
        <taxon>Dinosauria</taxon>
        <taxon>Saurischia</taxon>
        <taxon>Theropoda</taxon>
        <taxon>Coelurosauria</taxon>
        <taxon>Aves</taxon>
        <taxon>Neognathae</taxon>
        <taxon>Neoaves</taxon>
        <taxon>Telluraves</taxon>
        <taxon>Australaves</taxon>
        <taxon>Passeriformes</taxon>
        <taxon>Passeroidea</taxon>
        <taxon>Fringillidae</taxon>
        <taxon>Carduelinae</taxon>
        <taxon>Loxia</taxon>
    </lineage>
</organism>
<evidence type="ECO:0000256" key="2">
    <source>
        <dbReference type="ARBA" id="ARBA00004186"/>
    </source>
</evidence>
<keyword evidence="7 11" id="KW-0175">Coiled coil</keyword>
<evidence type="ECO:0000256" key="12">
    <source>
        <dbReference type="SAM" id="MobiDB-lite"/>
    </source>
</evidence>
<accession>A0A7K9G9C6</accession>
<keyword evidence="14" id="KW-1185">Reference proteome</keyword>
<feature type="region of interest" description="Disordered" evidence="12">
    <location>
        <begin position="597"/>
        <end position="649"/>
    </location>
</feature>
<name>A0A7K9G9C6_LOXLE</name>
<dbReference type="InterPro" id="IPR031387">
    <property type="entry name" value="SPICE1"/>
</dbReference>
<evidence type="ECO:0000256" key="3">
    <source>
        <dbReference type="ARBA" id="ARBA00018313"/>
    </source>
</evidence>
<dbReference type="GO" id="GO:0051301">
    <property type="term" value="P:cell division"/>
    <property type="evidence" value="ECO:0007669"/>
    <property type="project" value="UniProtKB-KW"/>
</dbReference>
<dbReference type="PANTHER" id="PTHR31167:SF3">
    <property type="entry name" value="SPINDLE AND CENTRIOLE-ASSOCIATED PROTEIN 1"/>
    <property type="match status" value="1"/>
</dbReference>
<feature type="compositionally biased region" description="Polar residues" evidence="12">
    <location>
        <begin position="695"/>
        <end position="713"/>
    </location>
</feature>
<feature type="compositionally biased region" description="Basic residues" evidence="12">
    <location>
        <begin position="41"/>
        <end position="52"/>
    </location>
</feature>
<evidence type="ECO:0000256" key="11">
    <source>
        <dbReference type="SAM" id="Coils"/>
    </source>
</evidence>
<evidence type="ECO:0000256" key="9">
    <source>
        <dbReference type="ARBA" id="ARBA00023306"/>
    </source>
</evidence>
<sequence length="845" mass="94439">RGGRGRPRSAPPLRAGRAKPLPSAVSLPPLPAAGMSLLRGPRPRTAGRKGPRKAAAAAKRDWDSTVHDLTVHRATPEDILRRREIHKSKNKALAHLELQEKALNRKWKKQRQLDADSLEKRKLALMREILSDQYHLQDVLERSGQVMAVAKDLLEDAPRTRTGFPNVTMAPNCDLESSQGPIVQKSHPPSQLSILNESVMDSQALNEEEEEEELSEHGHHDVIGFKSSISSDRLLRLLRKENSLVNSPLWAEKGVRKTTLSQESNVPRTPTTVSPSLDQSALNATSVIKRAHSRLRNEDEEESVDSIDTVRQVLNPNSRKQKQIAAKMKRKQVEQNSARQKRGDSPANLIQTDLQRDNKSSLDVLSHMIQEVEHELEEYERCTGREVPKKERSEGLSGFTLSLVNALCRLMRYLKEAEMQLHEKKMIKQQQKEMLNEHRELIDALTAEVLQVREENIAMQKKLQQYMTVTDEKLMCLTQAFKGLPLVEPEREQSPKHFGIASRGPANSQEKPDLTYPEPRTEVGNRENMLKFPQEELPFMIDPGPGASSDMRPGRSFPAHIFQPAVLLSPPQQKSSQELSSLQNVFAAISQCTEREPCKERSLPSSLSTAEENCPISRRQPVPPADKDLESSREKTNLSCPGDAGKNSTAEEFFRNGDLLGQIAELTRQNALMKAQLSKFRGGPGDRSDCLHQPDLTQNADPSPDPSQGQSHLMVSRSLEERIAELNRQSTAARDKLLQLIDQQKSAAADMVPTMLSPVPTPSLNYTENTRRTVEVSVPMTVAVDSSKDDSVPHASMTSIRRTVGDSSKPLSATSESAKLTSVSQRPKVEKQKEEGWFALSMHVM</sequence>
<dbReference type="Pfam" id="PF15678">
    <property type="entry name" value="SPICE"/>
    <property type="match status" value="1"/>
</dbReference>
<dbReference type="GO" id="GO:0005813">
    <property type="term" value="C:centrosome"/>
    <property type="evidence" value="ECO:0007669"/>
    <property type="project" value="TreeGrafter"/>
</dbReference>
<dbReference type="Proteomes" id="UP000573793">
    <property type="component" value="Unassembled WGS sequence"/>
</dbReference>
<evidence type="ECO:0000256" key="4">
    <source>
        <dbReference type="ARBA" id="ARBA00022490"/>
    </source>
</evidence>
<feature type="compositionally biased region" description="Polar residues" evidence="12">
    <location>
        <begin position="796"/>
        <end position="825"/>
    </location>
</feature>
<evidence type="ECO:0000256" key="7">
    <source>
        <dbReference type="ARBA" id="ARBA00023054"/>
    </source>
</evidence>
<feature type="compositionally biased region" description="Basic and acidic residues" evidence="12">
    <location>
        <begin position="625"/>
        <end position="636"/>
    </location>
</feature>
<reference evidence="13 14" key="1">
    <citation type="submission" date="2019-09" db="EMBL/GenBank/DDBJ databases">
        <title>Bird 10,000 Genomes (B10K) Project - Family phase.</title>
        <authorList>
            <person name="Zhang G."/>
        </authorList>
    </citation>
    <scope>NUCLEOTIDE SEQUENCE [LARGE SCALE GENOMIC DNA]</scope>
    <source>
        <strain evidence="13">B10K-DU-001-19</strain>
        <tissue evidence="13">Muscle</tissue>
    </source>
</reference>
<evidence type="ECO:0000313" key="14">
    <source>
        <dbReference type="Proteomes" id="UP000573793"/>
    </source>
</evidence>
<keyword evidence="4" id="KW-0963">Cytoplasm</keyword>
<feature type="coiled-coil region" evidence="11">
    <location>
        <begin position="414"/>
        <end position="462"/>
    </location>
</feature>
<dbReference type="GO" id="GO:0051310">
    <property type="term" value="P:metaphase chromosome alignment"/>
    <property type="evidence" value="ECO:0007669"/>
    <property type="project" value="TreeGrafter"/>
</dbReference>
<evidence type="ECO:0000256" key="8">
    <source>
        <dbReference type="ARBA" id="ARBA00023212"/>
    </source>
</evidence>
<evidence type="ECO:0000256" key="1">
    <source>
        <dbReference type="ARBA" id="ARBA00004114"/>
    </source>
</evidence>
<dbReference type="EMBL" id="VWZM01003539">
    <property type="protein sequence ID" value="NXG97937.1"/>
    <property type="molecule type" value="Genomic_DNA"/>
</dbReference>
<evidence type="ECO:0000256" key="10">
    <source>
        <dbReference type="ARBA" id="ARBA00030722"/>
    </source>
</evidence>
<dbReference type="GO" id="GO:0005819">
    <property type="term" value="C:spindle"/>
    <property type="evidence" value="ECO:0007669"/>
    <property type="project" value="UniProtKB-SubCell"/>
</dbReference>
<feature type="region of interest" description="Disordered" evidence="12">
    <location>
        <begin position="786"/>
        <end position="832"/>
    </location>
</feature>
<dbReference type="AlphaFoldDB" id="A0A7K9G9C6"/>
<keyword evidence="8" id="KW-0206">Cytoskeleton</keyword>
<feature type="coiled-coil region" evidence="11">
    <location>
        <begin position="716"/>
        <end position="743"/>
    </location>
</feature>
<comment type="subcellular location">
    <subcellularLocation>
        <location evidence="1">Cytoplasm</location>
        <location evidence="1">Cytoskeleton</location>
        <location evidence="1">Microtubule organizing center</location>
        <location evidence="1">Centrosome</location>
        <location evidence="1">Centriole</location>
    </subcellularLocation>
    <subcellularLocation>
        <location evidence="2">Cytoplasm</location>
        <location evidence="2">Cytoskeleton</location>
        <location evidence="2">Spindle</location>
    </subcellularLocation>
</comment>
<feature type="compositionally biased region" description="Low complexity" evidence="12">
    <location>
        <begin position="11"/>
        <end position="27"/>
    </location>
</feature>
<comment type="caution">
    <text evidence="13">The sequence shown here is derived from an EMBL/GenBank/DDBJ whole genome shotgun (WGS) entry which is preliminary data.</text>
</comment>
<evidence type="ECO:0000256" key="6">
    <source>
        <dbReference type="ARBA" id="ARBA00022776"/>
    </source>
</evidence>
<feature type="region of interest" description="Disordered" evidence="12">
    <location>
        <begin position="679"/>
        <end position="713"/>
    </location>
</feature>
<keyword evidence="9" id="KW-0131">Cell cycle</keyword>
<keyword evidence="5" id="KW-0132">Cell division</keyword>
<feature type="non-terminal residue" evidence="13">
    <location>
        <position position="845"/>
    </location>
</feature>
<keyword evidence="6" id="KW-0498">Mitosis</keyword>
<feature type="region of interest" description="Disordered" evidence="12">
    <location>
        <begin position="489"/>
        <end position="525"/>
    </location>
</feature>
<dbReference type="GO" id="GO:0090307">
    <property type="term" value="P:mitotic spindle assembly"/>
    <property type="evidence" value="ECO:0007669"/>
    <property type="project" value="InterPro"/>
</dbReference>
<gene>
    <name evidence="13" type="primary">Spice1</name>
    <name evidence="13" type="ORF">LOXLEU_R12716</name>
</gene>
<feature type="non-terminal residue" evidence="13">
    <location>
        <position position="1"/>
    </location>
</feature>
<dbReference type="GO" id="GO:0005814">
    <property type="term" value="C:centriole"/>
    <property type="evidence" value="ECO:0007669"/>
    <property type="project" value="UniProtKB-SubCell"/>
</dbReference>
<proteinExistence type="predicted"/>
<protein>
    <recommendedName>
        <fullName evidence="3">Spindle and centriole-associated protein 1</fullName>
    </recommendedName>
    <alternativeName>
        <fullName evidence="10">Coiled-coil domain-containing protein 52</fullName>
    </alternativeName>
</protein>
<evidence type="ECO:0000256" key="5">
    <source>
        <dbReference type="ARBA" id="ARBA00022618"/>
    </source>
</evidence>
<evidence type="ECO:0000313" key="13">
    <source>
        <dbReference type="EMBL" id="NXG97937.1"/>
    </source>
</evidence>